<dbReference type="InterPro" id="IPR011004">
    <property type="entry name" value="Trimer_LpxA-like_sf"/>
</dbReference>
<sequence>MMKNLVIIGMGGHSKVVTDVAKRQGYSIIGYVDDKPRPYEKGYLCTLNEFLDEKSFHDYDVFIAVGNNRDRQQIVNDLTPFSLSYATLIDPSAVIGSKVRVNKGTLVMPGTVINANVQIGRHVIINTGSTVDHDCSVEDFVHLSPGVNLAGGVTVKKGAQLGIGSVVIPLKTINEYSVIGAGAVVIDNIPADSTAVGIPATVIRNN</sequence>
<keyword evidence="3" id="KW-1185">Reference proteome</keyword>
<feature type="domain" description="PglD N-terminal" evidence="1">
    <location>
        <begin position="4"/>
        <end position="78"/>
    </location>
</feature>
<dbReference type="PANTHER" id="PTHR43300:SF7">
    <property type="entry name" value="UDP-N-ACETYLBACILLOSAMINE N-ACETYLTRANSFERASE"/>
    <property type="match status" value="1"/>
</dbReference>
<proteinExistence type="predicted"/>
<dbReference type="Proteomes" id="UP001230005">
    <property type="component" value="Unassembled WGS sequence"/>
</dbReference>
<dbReference type="InterPro" id="IPR020019">
    <property type="entry name" value="AcTrfase_PglD-like"/>
</dbReference>
<dbReference type="EMBL" id="JAUSUG010000010">
    <property type="protein sequence ID" value="MDQ0255336.1"/>
    <property type="molecule type" value="Genomic_DNA"/>
</dbReference>
<dbReference type="InterPro" id="IPR050179">
    <property type="entry name" value="Trans_hexapeptide_repeat"/>
</dbReference>
<dbReference type="GO" id="GO:0016746">
    <property type="term" value="F:acyltransferase activity"/>
    <property type="evidence" value="ECO:0007669"/>
    <property type="project" value="UniProtKB-KW"/>
</dbReference>
<dbReference type="Gene3D" id="2.160.10.10">
    <property type="entry name" value="Hexapeptide repeat proteins"/>
    <property type="match status" value="1"/>
</dbReference>
<reference evidence="2 3" key="1">
    <citation type="submission" date="2023-07" db="EMBL/GenBank/DDBJ databases">
        <title>Genomic Encyclopedia of Type Strains, Phase IV (KMG-IV): sequencing the most valuable type-strain genomes for metagenomic binning, comparative biology and taxonomic classification.</title>
        <authorList>
            <person name="Goeker M."/>
        </authorList>
    </citation>
    <scope>NUCLEOTIDE SEQUENCE [LARGE SCALE GENOMIC DNA]</scope>
    <source>
        <strain evidence="2 3">DSM 9768</strain>
    </source>
</reference>
<dbReference type="NCBIfam" id="TIGR03570">
    <property type="entry name" value="NeuD_NnaD"/>
    <property type="match status" value="1"/>
</dbReference>
<keyword evidence="2" id="KW-0808">Transferase</keyword>
<organism evidence="2 3">
    <name type="scientific">Evansella vedderi</name>
    <dbReference type="NCBI Taxonomy" id="38282"/>
    <lineage>
        <taxon>Bacteria</taxon>
        <taxon>Bacillati</taxon>
        <taxon>Bacillota</taxon>
        <taxon>Bacilli</taxon>
        <taxon>Bacillales</taxon>
        <taxon>Bacillaceae</taxon>
        <taxon>Evansella</taxon>
    </lineage>
</organism>
<keyword evidence="2" id="KW-0012">Acyltransferase</keyword>
<name>A0ABT9ZVS3_9BACI</name>
<dbReference type="EC" id="2.3.1.-" evidence="2"/>
<dbReference type="InterPro" id="IPR041561">
    <property type="entry name" value="PglD_N"/>
</dbReference>
<accession>A0ABT9ZVS3</accession>
<dbReference type="Pfam" id="PF17836">
    <property type="entry name" value="PglD_N"/>
    <property type="match status" value="1"/>
</dbReference>
<protein>
    <submittedName>
        <fullName evidence="2">Acetyltransferase EpsM</fullName>
        <ecNumber evidence="2">2.3.1.-</ecNumber>
    </submittedName>
</protein>
<evidence type="ECO:0000313" key="2">
    <source>
        <dbReference type="EMBL" id="MDQ0255336.1"/>
    </source>
</evidence>
<dbReference type="PANTHER" id="PTHR43300">
    <property type="entry name" value="ACETYLTRANSFERASE"/>
    <property type="match status" value="1"/>
</dbReference>
<dbReference type="Gene3D" id="3.40.50.20">
    <property type="match status" value="1"/>
</dbReference>
<comment type="caution">
    <text evidence="2">The sequence shown here is derived from an EMBL/GenBank/DDBJ whole genome shotgun (WGS) entry which is preliminary data.</text>
</comment>
<evidence type="ECO:0000313" key="3">
    <source>
        <dbReference type="Proteomes" id="UP001230005"/>
    </source>
</evidence>
<gene>
    <name evidence="2" type="ORF">J2S74_002718</name>
</gene>
<dbReference type="SUPFAM" id="SSF51161">
    <property type="entry name" value="Trimeric LpxA-like enzymes"/>
    <property type="match status" value="1"/>
</dbReference>
<dbReference type="CDD" id="cd03360">
    <property type="entry name" value="LbH_AT_putative"/>
    <property type="match status" value="1"/>
</dbReference>
<evidence type="ECO:0000259" key="1">
    <source>
        <dbReference type="Pfam" id="PF17836"/>
    </source>
</evidence>